<organism evidence="1 2">
    <name type="scientific">Sphingobium herbicidovorans (strain ATCC 700291 / DSM 11019 / CCUG 56400 / KCTC 2939 / LMG 18315 / NBRC 16415 / MH)</name>
    <name type="common">Sphingomonas herbicidovorans</name>
    <dbReference type="NCBI Taxonomy" id="1219045"/>
    <lineage>
        <taxon>Bacteria</taxon>
        <taxon>Pseudomonadati</taxon>
        <taxon>Pseudomonadota</taxon>
        <taxon>Alphaproteobacteria</taxon>
        <taxon>Sphingomonadales</taxon>
        <taxon>Sphingomonadaceae</taxon>
        <taxon>Sphingobium</taxon>
    </lineage>
</organism>
<evidence type="ECO:0000313" key="2">
    <source>
        <dbReference type="Proteomes" id="UP000024284"/>
    </source>
</evidence>
<dbReference type="Proteomes" id="UP000024284">
    <property type="component" value="Unassembled WGS sequence"/>
</dbReference>
<name>A0A086PEK8_SPHHM</name>
<accession>A0A086PEK8</accession>
<dbReference type="RefSeq" id="WP_037461531.1">
    <property type="nucleotide sequence ID" value="NZ_BCZD01000001.1"/>
</dbReference>
<reference evidence="1" key="1">
    <citation type="submission" date="2014-08" db="EMBL/GenBank/DDBJ databases">
        <title>Draft genome sequences of Sphingobium herbicidovorans.</title>
        <authorList>
            <person name="Gan H.M."/>
            <person name="Gan H.Y."/>
            <person name="Savka M.A."/>
        </authorList>
    </citation>
    <scope>NUCLEOTIDE SEQUENCE [LARGE SCALE GENOMIC DNA]</scope>
    <source>
        <strain evidence="1">NBRC 16415</strain>
    </source>
</reference>
<gene>
    <name evidence="1" type="ORF">BV98_000074</name>
</gene>
<protein>
    <submittedName>
        <fullName evidence="1">Uncharacterized protein</fullName>
    </submittedName>
</protein>
<dbReference type="AlphaFoldDB" id="A0A086PEK8"/>
<dbReference type="EMBL" id="JFZA02000001">
    <property type="protein sequence ID" value="KFG91826.1"/>
    <property type="molecule type" value="Genomic_DNA"/>
</dbReference>
<dbReference type="OrthoDB" id="7594056at2"/>
<dbReference type="STRING" id="76947.GCA_002080435_00948"/>
<dbReference type="PATRIC" id="fig|1219045.3.peg.75"/>
<keyword evidence="2" id="KW-1185">Reference proteome</keyword>
<sequence>MTVPLTIAAEAPGLQQRLSKTLATLPVSFRMQTEEASPTAMLIAGEGDWPTRGVAAIDAGARAVIIADPGMTDANAVLALADRAEQAGAVVELAERYAGDPSLLRHRADLIEHLAATSTILISQISDFATPAHAALEMVRTLRALGQPLILTHLWRTPHAVMVRGRAREKLFEGIATAGSAGTGQRIDALGFGRTLRLALRGDGSAVPSDLRLANAKGERKLAQVFESVDRAAWQRVLTAIRSGRADGSALREFADDLLMIEAL</sequence>
<evidence type="ECO:0000313" key="1">
    <source>
        <dbReference type="EMBL" id="KFG91826.1"/>
    </source>
</evidence>
<comment type="caution">
    <text evidence="1">The sequence shown here is derived from an EMBL/GenBank/DDBJ whole genome shotgun (WGS) entry which is preliminary data.</text>
</comment>
<proteinExistence type="predicted"/>